<keyword evidence="1" id="KW-0175">Coiled coil</keyword>
<keyword evidence="3" id="KW-1185">Reference proteome</keyword>
<keyword evidence="2" id="KW-0614">Plasmid</keyword>
<gene>
    <name evidence="2" type="ORF">THSYN_29740</name>
</gene>
<sequence>MRLQRALADVQAQAGQLGEALASERAAHAATHEALQAERVHGAALGNENGALGLRLAEHVGHIQSLEDKHRHARDALEHYRQSVKDQRDLDQRRHETQVQQVQAELRQHAQTLVAKQDEVTHLSHDNARLAAELTEARRELRAAQQTLRETQRARDGLVAVQARLEAAHATLTEQLMLAEAARQALVAEERALQTRAATQEASARGLQARLDAQESLYTDLTRRLDGLDLRFAAGPRS</sequence>
<reference evidence="2 3" key="1">
    <citation type="submission" date="2017-03" db="EMBL/GenBank/DDBJ databases">
        <title>Complete genome sequence of Candidatus 'Thiodictyon syntrophicum' sp. nov. strain Cad16T, a photolithoautotroph purple sulfur bacterium isolated from an alpine meromictic lake.</title>
        <authorList>
            <person name="Luedin S.M."/>
            <person name="Pothier J.F."/>
            <person name="Danza F."/>
            <person name="Storelli N."/>
            <person name="Wittwer M."/>
            <person name="Tonolla M."/>
        </authorList>
    </citation>
    <scope>NUCLEOTIDE SEQUENCE [LARGE SCALE GENOMIC DNA]</scope>
    <source>
        <strain evidence="2 3">Cad16T</strain>
        <plasmid evidence="3">Plasmid pts417</plasmid>
    </source>
</reference>
<dbReference type="OrthoDB" id="583532at2"/>
<dbReference type="EMBL" id="CP020371">
    <property type="protein sequence ID" value="AUB85112.1"/>
    <property type="molecule type" value="Genomic_DNA"/>
</dbReference>
<dbReference type="KEGG" id="tsy:THSYN_29740"/>
<accession>A0A2K8UHW6</accession>
<feature type="coiled-coil region" evidence="1">
    <location>
        <begin position="63"/>
        <end position="154"/>
    </location>
</feature>
<evidence type="ECO:0000313" key="2">
    <source>
        <dbReference type="EMBL" id="AUB85112.1"/>
    </source>
</evidence>
<proteinExistence type="predicted"/>
<organism evidence="2 3">
    <name type="scientific">Candidatus Thiodictyon syntrophicum</name>
    <dbReference type="NCBI Taxonomy" id="1166950"/>
    <lineage>
        <taxon>Bacteria</taxon>
        <taxon>Pseudomonadati</taxon>
        <taxon>Pseudomonadota</taxon>
        <taxon>Gammaproteobacteria</taxon>
        <taxon>Chromatiales</taxon>
        <taxon>Chromatiaceae</taxon>
        <taxon>Thiodictyon</taxon>
    </lineage>
</organism>
<dbReference type="AlphaFoldDB" id="A0A2K8UHW6"/>
<evidence type="ECO:0000313" key="3">
    <source>
        <dbReference type="Proteomes" id="UP000232638"/>
    </source>
</evidence>
<geneLocation type="plasmid" evidence="3">
    <name>pts417</name>
</geneLocation>
<protein>
    <recommendedName>
        <fullName evidence="4">Cointegrate resolution protein T</fullName>
    </recommendedName>
</protein>
<evidence type="ECO:0008006" key="4">
    <source>
        <dbReference type="Google" id="ProtNLM"/>
    </source>
</evidence>
<name>A0A2K8UHW6_9GAMM</name>
<dbReference type="Proteomes" id="UP000232638">
    <property type="component" value="Plasmid pTs417"/>
</dbReference>
<evidence type="ECO:0000256" key="1">
    <source>
        <dbReference type="SAM" id="Coils"/>
    </source>
</evidence>